<dbReference type="HAMAP" id="MF_01023">
    <property type="entry name" value="HisC_aminotrans_2"/>
    <property type="match status" value="1"/>
</dbReference>
<keyword evidence="5 9" id="KW-0032">Aminotransferase</keyword>
<dbReference type="InterPro" id="IPR005861">
    <property type="entry name" value="HisP_aminotrans"/>
</dbReference>
<protein>
    <recommendedName>
        <fullName evidence="9">Histidinol-phosphate aminotransferase</fullName>
        <ecNumber evidence="9">2.6.1.9</ecNumber>
    </recommendedName>
    <alternativeName>
        <fullName evidence="9">Imidazole acetol-phosphate transaminase</fullName>
    </alternativeName>
</protein>
<evidence type="ECO:0000256" key="2">
    <source>
        <dbReference type="ARBA" id="ARBA00005011"/>
    </source>
</evidence>
<dbReference type="Gene3D" id="3.90.1150.10">
    <property type="entry name" value="Aspartate Aminotransferase, domain 1"/>
    <property type="match status" value="1"/>
</dbReference>
<dbReference type="InterPro" id="IPR015421">
    <property type="entry name" value="PyrdxlP-dep_Trfase_major"/>
</dbReference>
<comment type="similarity">
    <text evidence="3 9">Belongs to the class-II pyridoxal-phosphate-dependent aminotransferase family. Histidinol-phosphate aminotransferase subfamily.</text>
</comment>
<evidence type="ECO:0000256" key="8">
    <source>
        <dbReference type="ARBA" id="ARBA00047481"/>
    </source>
</evidence>
<evidence type="ECO:0000259" key="10">
    <source>
        <dbReference type="Pfam" id="PF00155"/>
    </source>
</evidence>
<dbReference type="PANTHER" id="PTHR43643">
    <property type="entry name" value="HISTIDINOL-PHOSPHATE AMINOTRANSFERASE 2"/>
    <property type="match status" value="1"/>
</dbReference>
<keyword evidence="9" id="KW-0028">Amino-acid biosynthesis</keyword>
<evidence type="ECO:0000313" key="11">
    <source>
        <dbReference type="EMBL" id="QQP91941.1"/>
    </source>
</evidence>
<keyword evidence="7 9" id="KW-0663">Pyridoxal phosphate</keyword>
<evidence type="ECO:0000256" key="1">
    <source>
        <dbReference type="ARBA" id="ARBA00001933"/>
    </source>
</evidence>
<reference evidence="11" key="1">
    <citation type="submission" date="2021-02" db="EMBL/GenBank/DDBJ databases">
        <title>Skermanella TT6 skin isolate.</title>
        <authorList>
            <person name="Lee K."/>
            <person name="Ganzorig M."/>
        </authorList>
    </citation>
    <scope>NUCLEOTIDE SEQUENCE</scope>
    <source>
        <strain evidence="11">TT6</strain>
    </source>
</reference>
<evidence type="ECO:0000256" key="3">
    <source>
        <dbReference type="ARBA" id="ARBA00007970"/>
    </source>
</evidence>
<comment type="catalytic activity">
    <reaction evidence="8 9">
        <text>L-histidinol phosphate + 2-oxoglutarate = 3-(imidazol-4-yl)-2-oxopropyl phosphate + L-glutamate</text>
        <dbReference type="Rhea" id="RHEA:23744"/>
        <dbReference type="ChEBI" id="CHEBI:16810"/>
        <dbReference type="ChEBI" id="CHEBI:29985"/>
        <dbReference type="ChEBI" id="CHEBI:57766"/>
        <dbReference type="ChEBI" id="CHEBI:57980"/>
        <dbReference type="EC" id="2.6.1.9"/>
    </reaction>
</comment>
<keyword evidence="9" id="KW-0368">Histidine biosynthesis</keyword>
<dbReference type="SUPFAM" id="SSF53383">
    <property type="entry name" value="PLP-dependent transferases"/>
    <property type="match status" value="1"/>
</dbReference>
<accession>A0ABX7BC39</accession>
<proteinExistence type="inferred from homology"/>
<organism evidence="11 12">
    <name type="scientific">Skermanella cutis</name>
    <dbReference type="NCBI Taxonomy" id="2775420"/>
    <lineage>
        <taxon>Bacteria</taxon>
        <taxon>Pseudomonadati</taxon>
        <taxon>Pseudomonadota</taxon>
        <taxon>Alphaproteobacteria</taxon>
        <taxon>Rhodospirillales</taxon>
        <taxon>Azospirillaceae</taxon>
        <taxon>Skermanella</taxon>
    </lineage>
</organism>
<dbReference type="InterPro" id="IPR015424">
    <property type="entry name" value="PyrdxlP-dep_Trfase"/>
</dbReference>
<dbReference type="RefSeq" id="WP_201080380.1">
    <property type="nucleotide sequence ID" value="NZ_CP067420.1"/>
</dbReference>
<evidence type="ECO:0000256" key="7">
    <source>
        <dbReference type="ARBA" id="ARBA00022898"/>
    </source>
</evidence>
<dbReference type="InterPro" id="IPR050106">
    <property type="entry name" value="HistidinolP_aminotransfase"/>
</dbReference>
<sequence length="362" mass="39764">MERLTPRVGIGQIAPHKPMIRLPNGGRPLIDLSLSHNALGPSPRSITAYRQAAQNLHRYPDGEHTALRMAIARRYDIEPDHVTCSNGSDEMIQIVTEAYAGPGDEVLFHQYGYHGFIKAARMTGATPVIAAERDLAVDVEALAELAGDRTKIVFLANPNNPTGSYVPAEQVQRLRAELPAHTLLVLDSAYADYVRRNNYDPGFDLVSDHDNVLMVRTFSKLHGLAGLRIGWAYGPPAIIETLDRVRPLYNVGLPAQAAAAAALGDLEHEEATLAHNDSWSAWLSHELRAIGVRVYPSVCNFILVRIPPDPTMSVPTLSQHLLDHGILVKSLGHYGLPDCMRITIGTEEENHALMDALREVLD</sequence>
<keyword evidence="6 9" id="KW-0808">Transferase</keyword>
<dbReference type="PANTHER" id="PTHR43643:SF3">
    <property type="entry name" value="HISTIDINOL-PHOSPHATE AMINOTRANSFERASE"/>
    <property type="match status" value="1"/>
</dbReference>
<feature type="domain" description="Aminotransferase class I/classII large" evidence="10">
    <location>
        <begin position="29"/>
        <end position="357"/>
    </location>
</feature>
<gene>
    <name evidence="9 11" type="primary">hisC</name>
    <name evidence="11" type="ORF">IGS68_12355</name>
</gene>
<evidence type="ECO:0000256" key="4">
    <source>
        <dbReference type="ARBA" id="ARBA00011738"/>
    </source>
</evidence>
<dbReference type="Gene3D" id="3.40.640.10">
    <property type="entry name" value="Type I PLP-dependent aspartate aminotransferase-like (Major domain)"/>
    <property type="match status" value="1"/>
</dbReference>
<evidence type="ECO:0000256" key="9">
    <source>
        <dbReference type="HAMAP-Rule" id="MF_01023"/>
    </source>
</evidence>
<evidence type="ECO:0000256" key="6">
    <source>
        <dbReference type="ARBA" id="ARBA00022679"/>
    </source>
</evidence>
<dbReference type="EMBL" id="CP067420">
    <property type="protein sequence ID" value="QQP91941.1"/>
    <property type="molecule type" value="Genomic_DNA"/>
</dbReference>
<dbReference type="InterPro" id="IPR015422">
    <property type="entry name" value="PyrdxlP-dep_Trfase_small"/>
</dbReference>
<dbReference type="Proteomes" id="UP000595197">
    <property type="component" value="Chromosome"/>
</dbReference>
<evidence type="ECO:0000313" key="12">
    <source>
        <dbReference type="Proteomes" id="UP000595197"/>
    </source>
</evidence>
<name>A0ABX7BC39_9PROT</name>
<feature type="modified residue" description="N6-(pyridoxal phosphate)lysine" evidence="9">
    <location>
        <position position="220"/>
    </location>
</feature>
<comment type="subunit">
    <text evidence="4 9">Homodimer.</text>
</comment>
<dbReference type="Pfam" id="PF00155">
    <property type="entry name" value="Aminotran_1_2"/>
    <property type="match status" value="1"/>
</dbReference>
<keyword evidence="12" id="KW-1185">Reference proteome</keyword>
<dbReference type="NCBIfam" id="TIGR01141">
    <property type="entry name" value="hisC"/>
    <property type="match status" value="1"/>
</dbReference>
<dbReference type="CDD" id="cd00609">
    <property type="entry name" value="AAT_like"/>
    <property type="match status" value="1"/>
</dbReference>
<comment type="pathway">
    <text evidence="2 9">Amino-acid biosynthesis; L-histidine biosynthesis; L-histidine from 5-phospho-alpha-D-ribose 1-diphosphate: step 7/9.</text>
</comment>
<dbReference type="EC" id="2.6.1.9" evidence="9"/>
<comment type="cofactor">
    <cofactor evidence="1 9">
        <name>pyridoxal 5'-phosphate</name>
        <dbReference type="ChEBI" id="CHEBI:597326"/>
    </cofactor>
</comment>
<evidence type="ECO:0000256" key="5">
    <source>
        <dbReference type="ARBA" id="ARBA00022576"/>
    </source>
</evidence>
<dbReference type="InterPro" id="IPR004839">
    <property type="entry name" value="Aminotransferase_I/II_large"/>
</dbReference>
<dbReference type="GO" id="GO:0004400">
    <property type="term" value="F:histidinol-phosphate transaminase activity"/>
    <property type="evidence" value="ECO:0007669"/>
    <property type="project" value="UniProtKB-EC"/>
</dbReference>